<keyword evidence="10" id="KW-0472">Membrane</keyword>
<keyword evidence="4" id="KW-0808">Transferase</keyword>
<proteinExistence type="predicted"/>
<evidence type="ECO:0000256" key="5">
    <source>
        <dbReference type="ARBA" id="ARBA00022741"/>
    </source>
</evidence>
<dbReference type="InterPro" id="IPR011712">
    <property type="entry name" value="Sig_transdc_His_kin_sub3_dim/P"/>
</dbReference>
<protein>
    <recommendedName>
        <fullName evidence="2">histidine kinase</fullName>
        <ecNumber evidence="2">2.7.13.3</ecNumber>
    </recommendedName>
</protein>
<evidence type="ECO:0000313" key="13">
    <source>
        <dbReference type="Proteomes" id="UP001501710"/>
    </source>
</evidence>
<evidence type="ECO:0000259" key="11">
    <source>
        <dbReference type="SMART" id="SM00387"/>
    </source>
</evidence>
<keyword evidence="3" id="KW-0597">Phosphoprotein</keyword>
<comment type="caution">
    <text evidence="12">The sequence shown here is derived from an EMBL/GenBank/DDBJ whole genome shotgun (WGS) entry which is preliminary data.</text>
</comment>
<name>A0ABP8CN48_9ACTN</name>
<evidence type="ECO:0000256" key="9">
    <source>
        <dbReference type="SAM" id="MobiDB-lite"/>
    </source>
</evidence>
<keyword evidence="10" id="KW-1133">Transmembrane helix</keyword>
<evidence type="ECO:0000256" key="7">
    <source>
        <dbReference type="ARBA" id="ARBA00022840"/>
    </source>
</evidence>
<reference evidence="13" key="1">
    <citation type="journal article" date="2019" name="Int. J. Syst. Evol. Microbiol.">
        <title>The Global Catalogue of Microorganisms (GCM) 10K type strain sequencing project: providing services to taxonomists for standard genome sequencing and annotation.</title>
        <authorList>
            <consortium name="The Broad Institute Genomics Platform"/>
            <consortium name="The Broad Institute Genome Sequencing Center for Infectious Disease"/>
            <person name="Wu L."/>
            <person name="Ma J."/>
        </authorList>
    </citation>
    <scope>NUCLEOTIDE SEQUENCE [LARGE SCALE GENOMIC DNA]</scope>
    <source>
        <strain evidence="13">JCM 17440</strain>
    </source>
</reference>
<dbReference type="CDD" id="cd16917">
    <property type="entry name" value="HATPase_UhpB-NarQ-NarX-like"/>
    <property type="match status" value="1"/>
</dbReference>
<keyword evidence="10" id="KW-0812">Transmembrane</keyword>
<feature type="transmembrane region" description="Helical" evidence="10">
    <location>
        <begin position="86"/>
        <end position="109"/>
    </location>
</feature>
<gene>
    <name evidence="12" type="ORF">GCM10022254_69360</name>
</gene>
<evidence type="ECO:0000256" key="6">
    <source>
        <dbReference type="ARBA" id="ARBA00022777"/>
    </source>
</evidence>
<evidence type="ECO:0000256" key="2">
    <source>
        <dbReference type="ARBA" id="ARBA00012438"/>
    </source>
</evidence>
<dbReference type="GO" id="GO:0016301">
    <property type="term" value="F:kinase activity"/>
    <property type="evidence" value="ECO:0007669"/>
    <property type="project" value="UniProtKB-KW"/>
</dbReference>
<dbReference type="EMBL" id="BAABAS010000027">
    <property type="protein sequence ID" value="GAA4241256.1"/>
    <property type="molecule type" value="Genomic_DNA"/>
</dbReference>
<evidence type="ECO:0000256" key="10">
    <source>
        <dbReference type="SAM" id="Phobius"/>
    </source>
</evidence>
<organism evidence="12 13">
    <name type="scientific">Actinomadura meridiana</name>
    <dbReference type="NCBI Taxonomy" id="559626"/>
    <lineage>
        <taxon>Bacteria</taxon>
        <taxon>Bacillati</taxon>
        <taxon>Actinomycetota</taxon>
        <taxon>Actinomycetes</taxon>
        <taxon>Streptosporangiales</taxon>
        <taxon>Thermomonosporaceae</taxon>
        <taxon>Actinomadura</taxon>
    </lineage>
</organism>
<feature type="transmembrane region" description="Helical" evidence="10">
    <location>
        <begin position="116"/>
        <end position="138"/>
    </location>
</feature>
<dbReference type="Proteomes" id="UP001501710">
    <property type="component" value="Unassembled WGS sequence"/>
</dbReference>
<keyword evidence="6 12" id="KW-0418">Kinase</keyword>
<feature type="compositionally biased region" description="Basic and acidic residues" evidence="9">
    <location>
        <begin position="365"/>
        <end position="376"/>
    </location>
</feature>
<feature type="transmembrane region" description="Helical" evidence="10">
    <location>
        <begin position="45"/>
        <end position="66"/>
    </location>
</feature>
<comment type="catalytic activity">
    <reaction evidence="1">
        <text>ATP + protein L-histidine = ADP + protein N-phospho-L-histidine.</text>
        <dbReference type="EC" id="2.7.13.3"/>
    </reaction>
</comment>
<feature type="domain" description="Histidine kinase/HSP90-like ATPase" evidence="11">
    <location>
        <begin position="322"/>
        <end position="415"/>
    </location>
</feature>
<dbReference type="Pfam" id="PF07730">
    <property type="entry name" value="HisKA_3"/>
    <property type="match status" value="1"/>
</dbReference>
<evidence type="ECO:0000313" key="12">
    <source>
        <dbReference type="EMBL" id="GAA4241256.1"/>
    </source>
</evidence>
<evidence type="ECO:0000256" key="3">
    <source>
        <dbReference type="ARBA" id="ARBA00022553"/>
    </source>
</evidence>
<dbReference type="Gene3D" id="1.20.5.1930">
    <property type="match status" value="1"/>
</dbReference>
<accession>A0ABP8CN48</accession>
<dbReference type="RefSeq" id="WP_344906160.1">
    <property type="nucleotide sequence ID" value="NZ_BAABAS010000027.1"/>
</dbReference>
<evidence type="ECO:0000256" key="4">
    <source>
        <dbReference type="ARBA" id="ARBA00022679"/>
    </source>
</evidence>
<keyword evidence="8" id="KW-0902">Two-component regulatory system</keyword>
<dbReference type="PANTHER" id="PTHR24421">
    <property type="entry name" value="NITRATE/NITRITE SENSOR PROTEIN NARX-RELATED"/>
    <property type="match status" value="1"/>
</dbReference>
<dbReference type="SMART" id="SM00387">
    <property type="entry name" value="HATPase_c"/>
    <property type="match status" value="1"/>
</dbReference>
<dbReference type="InterPro" id="IPR050482">
    <property type="entry name" value="Sensor_HK_TwoCompSys"/>
</dbReference>
<dbReference type="InterPro" id="IPR003594">
    <property type="entry name" value="HATPase_dom"/>
</dbReference>
<dbReference type="SUPFAM" id="SSF55874">
    <property type="entry name" value="ATPase domain of HSP90 chaperone/DNA topoisomerase II/histidine kinase"/>
    <property type="match status" value="1"/>
</dbReference>
<feature type="region of interest" description="Disordered" evidence="9">
    <location>
        <begin position="362"/>
        <end position="381"/>
    </location>
</feature>
<dbReference type="InterPro" id="IPR036890">
    <property type="entry name" value="HATPase_C_sf"/>
</dbReference>
<keyword evidence="5" id="KW-0547">Nucleotide-binding</keyword>
<keyword evidence="13" id="KW-1185">Reference proteome</keyword>
<dbReference type="EC" id="2.7.13.3" evidence="2"/>
<dbReference type="PANTHER" id="PTHR24421:SF10">
    <property type="entry name" value="NITRATE_NITRITE SENSOR PROTEIN NARQ"/>
    <property type="match status" value="1"/>
</dbReference>
<evidence type="ECO:0000256" key="8">
    <source>
        <dbReference type="ARBA" id="ARBA00023012"/>
    </source>
</evidence>
<feature type="transmembrane region" description="Helical" evidence="10">
    <location>
        <begin position="158"/>
        <end position="181"/>
    </location>
</feature>
<sequence>MNDPDQAASGARTQLISGVRSAVLPGRDDPAVTLLPGLLALRLPLLAILLAMTIGFTGGSIAIFIVEYSVNPEAAWPLGLLQAAPLIFAARWPLAAWRVAALGLLLTVFARHGTGFMPWPVPAVLALVIILFFTGVGADRQTSVGVGTVTICGVLTPAVLFGMPGWFGMILAGITVVALAFGDAVGGRHSAVEELRRREEQHREDLARQAVLEERARIARELHDVVAHHMSVIAMQAEAAPYKIPDLPDAAKQTFGVVRDAAREALTETRRVVGLLRSDDEGAERTPQPGLDRLDDLVSAARRAGLSVATVVVGMPRPLNAGVDLSAYRIVQESLSNAARYAPGARVHVEVRYGTEALTVSVSDDGPRSTPEESHGGGHGLVGMRERVTMLGGSLDTGAREEGGWSVVADLPYGDPD</sequence>
<evidence type="ECO:0000256" key="1">
    <source>
        <dbReference type="ARBA" id="ARBA00000085"/>
    </source>
</evidence>
<dbReference type="Pfam" id="PF02518">
    <property type="entry name" value="HATPase_c"/>
    <property type="match status" value="1"/>
</dbReference>
<dbReference type="Gene3D" id="3.30.565.10">
    <property type="entry name" value="Histidine kinase-like ATPase, C-terminal domain"/>
    <property type="match status" value="1"/>
</dbReference>
<keyword evidence="7" id="KW-0067">ATP-binding</keyword>